<accession>A0A820M8J8</accession>
<evidence type="ECO:0000313" key="3">
    <source>
        <dbReference type="Proteomes" id="UP000663836"/>
    </source>
</evidence>
<evidence type="ECO:0000313" key="2">
    <source>
        <dbReference type="EMBL" id="CAF4368821.1"/>
    </source>
</evidence>
<protein>
    <submittedName>
        <fullName evidence="2">Uncharacterized protein</fullName>
    </submittedName>
</protein>
<dbReference type="AlphaFoldDB" id="A0A820M8J8"/>
<proteinExistence type="predicted"/>
<feature type="non-terminal residue" evidence="2">
    <location>
        <position position="114"/>
    </location>
</feature>
<gene>
    <name evidence="2" type="ORF">JBS370_LOCUS42467</name>
</gene>
<sequence length="114" mass="13644">MSSNYYEEKKMFSLFTLLERYRSYYSMFIYRLISILSKLIRIRTKYTRLELIGLIIFIGLLLNIFSLHYFFQCSSLTNHEKSLSFISKSKDSNNNPISTIERSRKASFFQMPYG</sequence>
<comment type="caution">
    <text evidence="2">The sequence shown here is derived from an EMBL/GenBank/DDBJ whole genome shotgun (WGS) entry which is preliminary data.</text>
</comment>
<dbReference type="EMBL" id="CAJOBD010056595">
    <property type="protein sequence ID" value="CAF4368821.1"/>
    <property type="molecule type" value="Genomic_DNA"/>
</dbReference>
<keyword evidence="1" id="KW-0472">Membrane</keyword>
<feature type="transmembrane region" description="Helical" evidence="1">
    <location>
        <begin position="52"/>
        <end position="71"/>
    </location>
</feature>
<dbReference type="Proteomes" id="UP000663836">
    <property type="component" value="Unassembled WGS sequence"/>
</dbReference>
<reference evidence="2" key="1">
    <citation type="submission" date="2021-02" db="EMBL/GenBank/DDBJ databases">
        <authorList>
            <person name="Nowell W R."/>
        </authorList>
    </citation>
    <scope>NUCLEOTIDE SEQUENCE</scope>
</reference>
<keyword evidence="1" id="KW-1133">Transmembrane helix</keyword>
<keyword evidence="1" id="KW-0812">Transmembrane</keyword>
<organism evidence="2 3">
    <name type="scientific">Rotaria sordida</name>
    <dbReference type="NCBI Taxonomy" id="392033"/>
    <lineage>
        <taxon>Eukaryota</taxon>
        <taxon>Metazoa</taxon>
        <taxon>Spiralia</taxon>
        <taxon>Gnathifera</taxon>
        <taxon>Rotifera</taxon>
        <taxon>Eurotatoria</taxon>
        <taxon>Bdelloidea</taxon>
        <taxon>Philodinida</taxon>
        <taxon>Philodinidae</taxon>
        <taxon>Rotaria</taxon>
    </lineage>
</organism>
<evidence type="ECO:0000256" key="1">
    <source>
        <dbReference type="SAM" id="Phobius"/>
    </source>
</evidence>
<name>A0A820M8J8_9BILA</name>